<evidence type="ECO:0000256" key="2">
    <source>
        <dbReference type="SAM" id="Phobius"/>
    </source>
</evidence>
<dbReference type="OrthoDB" id="468301at2"/>
<evidence type="ECO:0000313" key="4">
    <source>
        <dbReference type="Proteomes" id="UP000218238"/>
    </source>
</evidence>
<evidence type="ECO:0000256" key="1">
    <source>
        <dbReference type="SAM" id="Coils"/>
    </source>
</evidence>
<keyword evidence="2" id="KW-1133">Transmembrane helix</keyword>
<reference evidence="3 4" key="1">
    <citation type="submission" date="2017-08" db="EMBL/GenBank/DDBJ databases">
        <title>Draft genome sequence of filamentous cyanobacterium Calothrix elsteri CCALA 953.</title>
        <authorList>
            <person name="Gagunashvili A.N."/>
            <person name="Elster J."/>
            <person name="Andresson O.S."/>
        </authorList>
    </citation>
    <scope>NUCLEOTIDE SEQUENCE [LARGE SCALE GENOMIC DNA]</scope>
    <source>
        <strain evidence="3 4">CCALA 953</strain>
    </source>
</reference>
<organism evidence="3 4">
    <name type="scientific">Brunnivagina elsteri CCALA 953</name>
    <dbReference type="NCBI Taxonomy" id="987040"/>
    <lineage>
        <taxon>Bacteria</taxon>
        <taxon>Bacillati</taxon>
        <taxon>Cyanobacteriota</taxon>
        <taxon>Cyanophyceae</taxon>
        <taxon>Nostocales</taxon>
        <taxon>Calotrichaceae</taxon>
        <taxon>Brunnivagina</taxon>
    </lineage>
</organism>
<comment type="caution">
    <text evidence="3">The sequence shown here is derived from an EMBL/GenBank/DDBJ whole genome shotgun (WGS) entry which is preliminary data.</text>
</comment>
<dbReference type="EMBL" id="NTFS01000010">
    <property type="protein sequence ID" value="PAX60445.1"/>
    <property type="molecule type" value="Genomic_DNA"/>
</dbReference>
<feature type="transmembrane region" description="Helical" evidence="2">
    <location>
        <begin position="64"/>
        <end position="81"/>
    </location>
</feature>
<dbReference type="AlphaFoldDB" id="A0A2A2TPU5"/>
<feature type="transmembrane region" description="Helical" evidence="2">
    <location>
        <begin position="87"/>
        <end position="105"/>
    </location>
</feature>
<feature type="coiled-coil region" evidence="1">
    <location>
        <begin position="4"/>
        <end position="31"/>
    </location>
</feature>
<keyword evidence="2" id="KW-0472">Membrane</keyword>
<evidence type="ECO:0008006" key="5">
    <source>
        <dbReference type="Google" id="ProtNLM"/>
    </source>
</evidence>
<protein>
    <recommendedName>
        <fullName evidence="5">DUF3040 domain-containing protein</fullName>
    </recommendedName>
</protein>
<name>A0A2A2TPU5_9CYAN</name>
<keyword evidence="4" id="KW-1185">Reference proteome</keyword>
<dbReference type="Proteomes" id="UP000218238">
    <property type="component" value="Unassembled WGS sequence"/>
</dbReference>
<accession>A0A2A2TPU5</accession>
<dbReference type="RefSeq" id="WP_095720051.1">
    <property type="nucleotide sequence ID" value="NZ_NTFS01000010.1"/>
</dbReference>
<proteinExistence type="predicted"/>
<gene>
    <name evidence="3" type="ORF">CK510_01785</name>
</gene>
<keyword evidence="2" id="KW-0812">Transmembrane</keyword>
<keyword evidence="1" id="KW-0175">Coiled coil</keyword>
<evidence type="ECO:0000313" key="3">
    <source>
        <dbReference type="EMBL" id="PAX60445.1"/>
    </source>
</evidence>
<sequence>MKSPEEREQELQRLERELRQKETELRLRELDAEVNQDSIKLYKTTKVKDQVKNQEKGQLWKGKAVLGLKLFGLGVVALIAVRVASVFANVFIVGALAFAGYKLFLEKKK</sequence>